<dbReference type="Proteomes" id="UP000324748">
    <property type="component" value="Unassembled WGS sequence"/>
</dbReference>
<feature type="region of interest" description="Disordered" evidence="1">
    <location>
        <begin position="22"/>
        <end position="78"/>
    </location>
</feature>
<keyword evidence="3" id="KW-0687">Ribonucleoprotein</keyword>
<organism evidence="3 5">
    <name type="scientific">Puccinia graminis f. sp. tritici</name>
    <dbReference type="NCBI Taxonomy" id="56615"/>
    <lineage>
        <taxon>Eukaryota</taxon>
        <taxon>Fungi</taxon>
        <taxon>Dikarya</taxon>
        <taxon>Basidiomycota</taxon>
        <taxon>Pucciniomycotina</taxon>
        <taxon>Pucciniomycetes</taxon>
        <taxon>Pucciniales</taxon>
        <taxon>Pucciniaceae</taxon>
        <taxon>Puccinia</taxon>
    </lineage>
</organism>
<dbReference type="AlphaFoldDB" id="A0A5B0PAQ0"/>
<feature type="compositionally biased region" description="Polar residues" evidence="1">
    <location>
        <begin position="285"/>
        <end position="295"/>
    </location>
</feature>
<evidence type="ECO:0000313" key="3">
    <source>
        <dbReference type="EMBL" id="KAA1097730.1"/>
    </source>
</evidence>
<feature type="compositionally biased region" description="Low complexity" evidence="1">
    <location>
        <begin position="271"/>
        <end position="284"/>
    </location>
</feature>
<keyword evidence="5" id="KW-1185">Reference proteome</keyword>
<dbReference type="PANTHER" id="PTHR13124:SF12">
    <property type="entry name" value="LARGE RIBOSOMAL SUBUNIT PROTEIN ML46"/>
    <property type="match status" value="1"/>
</dbReference>
<dbReference type="Gene3D" id="3.90.79.10">
    <property type="entry name" value="Nucleoside Triphosphate Pyrophosphohydrolase"/>
    <property type="match status" value="1"/>
</dbReference>
<dbReference type="InterPro" id="IPR021757">
    <property type="entry name" value="Ribosomal_mL46_N"/>
</dbReference>
<gene>
    <name evidence="3" type="primary">MRPL17_2</name>
    <name evidence="4" type="synonym">MRPL17_1</name>
    <name evidence="3" type="ORF">PGT21_018253</name>
    <name evidence="4" type="ORF">PGTUg99_016933</name>
</gene>
<dbReference type="Proteomes" id="UP000325313">
    <property type="component" value="Unassembled WGS sequence"/>
</dbReference>
<evidence type="ECO:0000259" key="2">
    <source>
        <dbReference type="Pfam" id="PF11788"/>
    </source>
</evidence>
<evidence type="ECO:0000256" key="1">
    <source>
        <dbReference type="SAM" id="MobiDB-lite"/>
    </source>
</evidence>
<dbReference type="EMBL" id="VSWC01000066">
    <property type="protein sequence ID" value="KAA1097730.1"/>
    <property type="molecule type" value="Genomic_DNA"/>
</dbReference>
<evidence type="ECO:0000313" key="4">
    <source>
        <dbReference type="EMBL" id="KAA1126044.1"/>
    </source>
</evidence>
<comment type="caution">
    <text evidence="3">The sequence shown here is derived from an EMBL/GenBank/DDBJ whole genome shotgun (WGS) entry which is preliminary data.</text>
</comment>
<dbReference type="Pfam" id="PF11788">
    <property type="entry name" value="MRP-L46"/>
    <property type="match status" value="1"/>
</dbReference>
<dbReference type="GO" id="GO:0005762">
    <property type="term" value="C:mitochondrial large ribosomal subunit"/>
    <property type="evidence" value="ECO:0007669"/>
    <property type="project" value="TreeGrafter"/>
</dbReference>
<sequence length="330" mass="36318">MLIRNKFHQVLAESVLSTTRRPWLTPSSTTRALTTDSPAPSTRTLTDRPTPSSSSTSRLLPVRPSTSKHPRPSAGNPNQTLAVAALLSRSPLLLRPLSEFEDAYYLYQRELNQALSKPIRSSFFFRPGSHAAKAFELANLSQSALELPSPTPSSSSSSDDDDRLLLMNPGSTTLSLHNLERHPHQVIYLFIKQLSQWQLPTTRILGSDTLTQASLRAVHQSLGPNMDIWSVGKVPATVYTPSSSPGSKYDKVWVMPQRILRGKPDLSFRPSSSSSSSSSTNTSSAPPRTTLQSDGNGLVDPVEDFAWFTADEIRERVEPSVWDALEPVLK</sequence>
<name>A0A5B0PAQ0_PUCGR</name>
<dbReference type="PANTHER" id="PTHR13124">
    <property type="entry name" value="39S RIBOSOMAL PROTEIN L46, MITOCHONDRIAL PRECURSOR-RELATED"/>
    <property type="match status" value="1"/>
</dbReference>
<reference evidence="5 6" key="1">
    <citation type="submission" date="2019-05" db="EMBL/GenBank/DDBJ databases">
        <title>Emergence of the Ug99 lineage of the wheat stem rust pathogen through somatic hybridization.</title>
        <authorList>
            <person name="Li F."/>
            <person name="Upadhyaya N.M."/>
            <person name="Sperschneider J."/>
            <person name="Matny O."/>
            <person name="Nguyen-Phuc H."/>
            <person name="Mago R."/>
            <person name="Raley C."/>
            <person name="Miller M.E."/>
            <person name="Silverstein K.A.T."/>
            <person name="Henningsen E."/>
            <person name="Hirsch C.D."/>
            <person name="Visser B."/>
            <person name="Pretorius Z.A."/>
            <person name="Steffenson B.J."/>
            <person name="Schwessinger B."/>
            <person name="Dodds P.N."/>
            <person name="Figueroa M."/>
        </authorList>
    </citation>
    <scope>NUCLEOTIDE SEQUENCE [LARGE SCALE GENOMIC DNA]</scope>
    <source>
        <strain evidence="3">21-0</strain>
        <strain evidence="4 6">Ug99</strain>
    </source>
</reference>
<dbReference type="InterPro" id="IPR040008">
    <property type="entry name" value="Ribosomal_mL46"/>
</dbReference>
<dbReference type="GO" id="GO:0003735">
    <property type="term" value="F:structural constituent of ribosome"/>
    <property type="evidence" value="ECO:0007669"/>
    <property type="project" value="InterPro"/>
</dbReference>
<evidence type="ECO:0000313" key="5">
    <source>
        <dbReference type="Proteomes" id="UP000324748"/>
    </source>
</evidence>
<accession>A0A5B0PAQ0</accession>
<evidence type="ECO:0000313" key="6">
    <source>
        <dbReference type="Proteomes" id="UP000325313"/>
    </source>
</evidence>
<proteinExistence type="predicted"/>
<keyword evidence="3" id="KW-0689">Ribosomal protein</keyword>
<feature type="region of interest" description="Disordered" evidence="1">
    <location>
        <begin position="263"/>
        <end position="299"/>
    </location>
</feature>
<protein>
    <submittedName>
        <fullName evidence="3">54S ribosomal protein L17 mitochondrial</fullName>
    </submittedName>
</protein>
<feature type="compositionally biased region" description="Polar residues" evidence="1">
    <location>
        <begin position="22"/>
        <end position="39"/>
    </location>
</feature>
<feature type="compositionally biased region" description="Low complexity" evidence="1">
    <location>
        <begin position="40"/>
        <end position="65"/>
    </location>
</feature>
<dbReference type="OrthoDB" id="414075at2759"/>
<feature type="domain" description="Large ribosomal subunit protein mL46 N-terminal" evidence="2">
    <location>
        <begin position="81"/>
        <end position="138"/>
    </location>
</feature>
<dbReference type="EMBL" id="VDEP01000173">
    <property type="protein sequence ID" value="KAA1126044.1"/>
    <property type="molecule type" value="Genomic_DNA"/>
</dbReference>